<protein>
    <submittedName>
        <fullName evidence="2">Transcriptional regulatory Pro-1</fullName>
    </submittedName>
</protein>
<evidence type="ECO:0000256" key="1">
    <source>
        <dbReference type="ARBA" id="ARBA00023242"/>
    </source>
</evidence>
<name>A0A8H4LAM1_9HYPO</name>
<dbReference type="InterPro" id="IPR021858">
    <property type="entry name" value="Fun_TF"/>
</dbReference>
<accession>A0A8H4LAM1</accession>
<sequence>MVDTKLSYGLCYGGGLGGHATALTLLEPSLAYTSASQLLGWENSDAVLQLAVAQHPCHWCNVLGAMARRTVPANAVLYGQHLKMWMSSALLKGSADSFLLCQEPDCGTMVVYLISEIAVFEWQTTTSRMEHGVWNSTRELLEDWLARLEQIDTPTSSSPFGCVITAFRMAARIYFHSFTKEYGPFSHETQVLVGHLTEVLQETQMHPVDYDYHLIWVYLVAGSNCAPTSPFRDYFHDRLHRYRQFPDLPHCRLMELISTILEETWDWNDNTRGSIKDWRDVMLEYGLDLFNHLVHVPLLVNDQ</sequence>
<evidence type="ECO:0000313" key="2">
    <source>
        <dbReference type="EMBL" id="KAF4464577.1"/>
    </source>
</evidence>
<dbReference type="Proteomes" id="UP000554235">
    <property type="component" value="Unassembled WGS sequence"/>
</dbReference>
<evidence type="ECO:0000313" key="3">
    <source>
        <dbReference type="Proteomes" id="UP000554235"/>
    </source>
</evidence>
<dbReference type="EMBL" id="JAADYS010001170">
    <property type="protein sequence ID" value="KAF4464577.1"/>
    <property type="molecule type" value="Genomic_DNA"/>
</dbReference>
<reference evidence="2 3" key="1">
    <citation type="submission" date="2020-01" db="EMBL/GenBank/DDBJ databases">
        <title>Identification and distribution of gene clusters putatively required for synthesis of sphingolipid metabolism inhibitors in phylogenetically diverse species of the filamentous fungus Fusarium.</title>
        <authorList>
            <person name="Kim H.-S."/>
            <person name="Busman M."/>
            <person name="Brown D.W."/>
            <person name="Divon H."/>
            <person name="Uhlig S."/>
            <person name="Proctor R.H."/>
        </authorList>
    </citation>
    <scope>NUCLEOTIDE SEQUENCE [LARGE SCALE GENOMIC DNA]</scope>
    <source>
        <strain evidence="2 3">NRRL 20459</strain>
    </source>
</reference>
<keyword evidence="3" id="KW-1185">Reference proteome</keyword>
<comment type="caution">
    <text evidence="2">The sequence shown here is derived from an EMBL/GenBank/DDBJ whole genome shotgun (WGS) entry which is preliminary data.</text>
</comment>
<gene>
    <name evidence="2" type="ORF">FALBO_8587</name>
</gene>
<dbReference type="Pfam" id="PF11951">
    <property type="entry name" value="Fungal_trans_2"/>
    <property type="match status" value="1"/>
</dbReference>
<proteinExistence type="predicted"/>
<organism evidence="2 3">
    <name type="scientific">Fusarium albosuccineum</name>
    <dbReference type="NCBI Taxonomy" id="1237068"/>
    <lineage>
        <taxon>Eukaryota</taxon>
        <taxon>Fungi</taxon>
        <taxon>Dikarya</taxon>
        <taxon>Ascomycota</taxon>
        <taxon>Pezizomycotina</taxon>
        <taxon>Sordariomycetes</taxon>
        <taxon>Hypocreomycetidae</taxon>
        <taxon>Hypocreales</taxon>
        <taxon>Nectriaceae</taxon>
        <taxon>Fusarium</taxon>
        <taxon>Fusarium decemcellulare species complex</taxon>
    </lineage>
</organism>
<keyword evidence="1" id="KW-0539">Nucleus</keyword>
<dbReference type="AlphaFoldDB" id="A0A8H4LAM1"/>